<dbReference type="Gene3D" id="2.30.110.10">
    <property type="entry name" value="Electron Transport, Fmn-binding Protein, Chain A"/>
    <property type="match status" value="1"/>
</dbReference>
<organism evidence="3">
    <name type="scientific">uncultured Rubrobacteraceae bacterium</name>
    <dbReference type="NCBI Taxonomy" id="349277"/>
    <lineage>
        <taxon>Bacteria</taxon>
        <taxon>Bacillati</taxon>
        <taxon>Actinomycetota</taxon>
        <taxon>Rubrobacteria</taxon>
        <taxon>Rubrobacterales</taxon>
        <taxon>Rubrobacteraceae</taxon>
        <taxon>environmental samples</taxon>
    </lineage>
</organism>
<dbReference type="InterPro" id="IPR012349">
    <property type="entry name" value="Split_barrel_FMN-bd"/>
</dbReference>
<dbReference type="PANTHER" id="PTHR39428:SF1">
    <property type="entry name" value="F420H(2)-DEPENDENT QUINONE REDUCTASE RV1261C"/>
    <property type="match status" value="1"/>
</dbReference>
<dbReference type="AlphaFoldDB" id="A0A6J4QJN6"/>
<dbReference type="GO" id="GO:0016491">
    <property type="term" value="F:oxidoreductase activity"/>
    <property type="evidence" value="ECO:0007669"/>
    <property type="project" value="InterPro"/>
</dbReference>
<evidence type="ECO:0000256" key="2">
    <source>
        <dbReference type="ARBA" id="ARBA00049106"/>
    </source>
</evidence>
<evidence type="ECO:0000256" key="1">
    <source>
        <dbReference type="ARBA" id="ARBA00008710"/>
    </source>
</evidence>
<protein>
    <recommendedName>
        <fullName evidence="4">AclJ</fullName>
    </recommendedName>
</protein>
<sequence length="147" mass="16390">MPDIATRLLSLGNKAHNFVYRASGGRVGGRMLGSQVLLLNTVGRKSGRKRTTPLLYLRDGEDYVIVASKGGAPAHPAWYHNLEASPETTVEVGASEVRVRAEEASSEEKARLWPKLVEMYPSYEDYQKKTDREIPVIVLHPEDNEQV</sequence>
<comment type="similarity">
    <text evidence="1">Belongs to the F420H(2)-dependent quinone reductase family.</text>
</comment>
<evidence type="ECO:0000313" key="3">
    <source>
        <dbReference type="EMBL" id="CAA9439160.1"/>
    </source>
</evidence>
<proteinExistence type="inferred from homology"/>
<dbReference type="Pfam" id="PF04075">
    <property type="entry name" value="F420H2_quin_red"/>
    <property type="match status" value="1"/>
</dbReference>
<accession>A0A6J4QJN6</accession>
<dbReference type="GO" id="GO:0070967">
    <property type="term" value="F:coenzyme F420 binding"/>
    <property type="evidence" value="ECO:0007669"/>
    <property type="project" value="TreeGrafter"/>
</dbReference>
<dbReference type="SUPFAM" id="SSF50475">
    <property type="entry name" value="FMN-binding split barrel"/>
    <property type="match status" value="1"/>
</dbReference>
<reference evidence="3" key="1">
    <citation type="submission" date="2020-02" db="EMBL/GenBank/DDBJ databases">
        <authorList>
            <person name="Meier V. D."/>
        </authorList>
    </citation>
    <scope>NUCLEOTIDE SEQUENCE</scope>
    <source>
        <strain evidence="3">AVDCRST_MAG78</strain>
    </source>
</reference>
<evidence type="ECO:0008006" key="4">
    <source>
        <dbReference type="Google" id="ProtNLM"/>
    </source>
</evidence>
<comment type="catalytic activity">
    <reaction evidence="2">
        <text>oxidized coenzyme F420-(gamma-L-Glu)(n) + a quinol + H(+) = reduced coenzyme F420-(gamma-L-Glu)(n) + a quinone</text>
        <dbReference type="Rhea" id="RHEA:39663"/>
        <dbReference type="Rhea" id="RHEA-COMP:12939"/>
        <dbReference type="Rhea" id="RHEA-COMP:14378"/>
        <dbReference type="ChEBI" id="CHEBI:15378"/>
        <dbReference type="ChEBI" id="CHEBI:24646"/>
        <dbReference type="ChEBI" id="CHEBI:132124"/>
        <dbReference type="ChEBI" id="CHEBI:133980"/>
        <dbReference type="ChEBI" id="CHEBI:139511"/>
    </reaction>
</comment>
<dbReference type="NCBIfam" id="TIGR00026">
    <property type="entry name" value="hi_GC_TIGR00026"/>
    <property type="match status" value="1"/>
</dbReference>
<gene>
    <name evidence="3" type="ORF">AVDCRST_MAG78-2290</name>
</gene>
<dbReference type="InterPro" id="IPR004378">
    <property type="entry name" value="F420H2_quin_Rdtase"/>
</dbReference>
<dbReference type="EMBL" id="CADCVB010000151">
    <property type="protein sequence ID" value="CAA9439160.1"/>
    <property type="molecule type" value="Genomic_DNA"/>
</dbReference>
<dbReference type="PANTHER" id="PTHR39428">
    <property type="entry name" value="F420H(2)-DEPENDENT QUINONE REDUCTASE RV1261C"/>
    <property type="match status" value="1"/>
</dbReference>
<dbReference type="GO" id="GO:0005886">
    <property type="term" value="C:plasma membrane"/>
    <property type="evidence" value="ECO:0007669"/>
    <property type="project" value="TreeGrafter"/>
</dbReference>
<name>A0A6J4QJN6_9ACTN</name>